<dbReference type="GO" id="GO:0005654">
    <property type="term" value="C:nucleoplasm"/>
    <property type="evidence" value="ECO:0007669"/>
    <property type="project" value="UniProtKB-SubCell"/>
</dbReference>
<gene>
    <name evidence="7" type="ORF">BYL167_LOCUS45852</name>
</gene>
<evidence type="ECO:0000256" key="1">
    <source>
        <dbReference type="ARBA" id="ARBA00004604"/>
    </source>
</evidence>
<feature type="non-terminal residue" evidence="7">
    <location>
        <position position="1"/>
    </location>
</feature>
<evidence type="ECO:0000313" key="7">
    <source>
        <dbReference type="EMBL" id="CAF4744791.1"/>
    </source>
</evidence>
<reference evidence="7" key="1">
    <citation type="submission" date="2021-02" db="EMBL/GenBank/DDBJ databases">
        <authorList>
            <person name="Nowell W R."/>
        </authorList>
    </citation>
    <scope>NUCLEOTIDE SEQUENCE</scope>
</reference>
<dbReference type="Proteomes" id="UP000681967">
    <property type="component" value="Unassembled WGS sequence"/>
</dbReference>
<evidence type="ECO:0000256" key="2">
    <source>
        <dbReference type="ARBA" id="ARBA00004642"/>
    </source>
</evidence>
<dbReference type="InterPro" id="IPR011687">
    <property type="entry name" value="Nop53/GLTSCR2"/>
</dbReference>
<dbReference type="GO" id="GO:0042254">
    <property type="term" value="P:ribosome biogenesis"/>
    <property type="evidence" value="ECO:0007669"/>
    <property type="project" value="UniProtKB-KW"/>
</dbReference>
<comment type="similarity">
    <text evidence="3">Belongs to the NOP53 family.</text>
</comment>
<evidence type="ECO:0000256" key="3">
    <source>
        <dbReference type="ARBA" id="ARBA00008838"/>
    </source>
</evidence>
<evidence type="ECO:0000256" key="5">
    <source>
        <dbReference type="ARBA" id="ARBA00022517"/>
    </source>
</evidence>
<dbReference type="Pfam" id="PF07767">
    <property type="entry name" value="Nop53"/>
    <property type="match status" value="1"/>
</dbReference>
<organism evidence="7 8">
    <name type="scientific">Rotaria magnacalcarata</name>
    <dbReference type="NCBI Taxonomy" id="392030"/>
    <lineage>
        <taxon>Eukaryota</taxon>
        <taxon>Metazoa</taxon>
        <taxon>Spiralia</taxon>
        <taxon>Gnathifera</taxon>
        <taxon>Rotifera</taxon>
        <taxon>Eurotatoria</taxon>
        <taxon>Bdelloidea</taxon>
        <taxon>Philodinida</taxon>
        <taxon>Philodinidae</taxon>
        <taxon>Rotaria</taxon>
    </lineage>
</organism>
<keyword evidence="5" id="KW-0690">Ribosome biogenesis</keyword>
<protein>
    <recommendedName>
        <fullName evidence="4">Ribosome biogenesis protein NOP53</fullName>
    </recommendedName>
</protein>
<sequence length="67" mass="7684">QTQSLVGPVLATYLDQVHQTYDWKVPSHIVKKPSKLPAIEKPLPGISYNPTYDDHQVTRKKNYSSYL</sequence>
<comment type="caution">
    <text evidence="7">The sequence shown here is derived from an EMBL/GenBank/DDBJ whole genome shotgun (WGS) entry which is preliminary data.</text>
</comment>
<dbReference type="GO" id="GO:0005730">
    <property type="term" value="C:nucleolus"/>
    <property type="evidence" value="ECO:0007669"/>
    <property type="project" value="UniProtKB-SubCell"/>
</dbReference>
<dbReference type="EMBL" id="CAJOBH010128299">
    <property type="protein sequence ID" value="CAF4744791.1"/>
    <property type="molecule type" value="Genomic_DNA"/>
</dbReference>
<comment type="subcellular location">
    <subcellularLocation>
        <location evidence="1">Nucleus</location>
        <location evidence="1">Nucleolus</location>
    </subcellularLocation>
    <subcellularLocation>
        <location evidence="2">Nucleus</location>
        <location evidence="2">Nucleoplasm</location>
    </subcellularLocation>
</comment>
<dbReference type="AlphaFoldDB" id="A0A8S3AUD5"/>
<proteinExistence type="inferred from homology"/>
<name>A0A8S3AUD5_9BILA</name>
<accession>A0A8S3AUD5</accession>
<feature type="non-terminal residue" evidence="7">
    <location>
        <position position="67"/>
    </location>
</feature>
<evidence type="ECO:0000256" key="4">
    <source>
        <dbReference type="ARBA" id="ARBA00018339"/>
    </source>
</evidence>
<keyword evidence="6" id="KW-0539">Nucleus</keyword>
<evidence type="ECO:0000256" key="6">
    <source>
        <dbReference type="ARBA" id="ARBA00023242"/>
    </source>
</evidence>
<evidence type="ECO:0000313" key="8">
    <source>
        <dbReference type="Proteomes" id="UP000681967"/>
    </source>
</evidence>